<dbReference type="Proteomes" id="UP000001572">
    <property type="component" value="Chromosome"/>
</dbReference>
<accession>A6TMJ8</accession>
<evidence type="ECO:0000313" key="1">
    <source>
        <dbReference type="EMBL" id="ABR47416.1"/>
    </source>
</evidence>
<name>A6TMJ8_ALKMQ</name>
<dbReference type="EMBL" id="CP000724">
    <property type="protein sequence ID" value="ABR47416.1"/>
    <property type="molecule type" value="Genomic_DNA"/>
</dbReference>
<sequence length="174" mass="20667">MLTQNNAARLYEKISKGFLLKTQQKALKHFAPMTLIPKNHFYDLDVWREKDDVTSHLSGLDENGEVAIYIIYHEEGELEWILEELVCDLSWNEKEVFFEMKTKEKTSKIIFSLHDLEGVYSLIKLALQREIYIYYMLNSQQKFCYLGYQKLTLQKELRNSIINDARTVFLSDLR</sequence>
<protein>
    <submittedName>
        <fullName evidence="1">Uncharacterized protein</fullName>
    </submittedName>
</protein>
<proteinExistence type="predicted"/>
<dbReference type="KEGG" id="amt:Amet_1208"/>
<dbReference type="RefSeq" id="WP_012062457.1">
    <property type="nucleotide sequence ID" value="NC_009633.1"/>
</dbReference>
<keyword evidence="2" id="KW-1185">Reference proteome</keyword>
<evidence type="ECO:0000313" key="2">
    <source>
        <dbReference type="Proteomes" id="UP000001572"/>
    </source>
</evidence>
<dbReference type="AlphaFoldDB" id="A6TMJ8"/>
<reference evidence="2" key="1">
    <citation type="journal article" date="2016" name="Genome Announc.">
        <title>Complete genome sequence of Alkaliphilus metalliredigens strain QYMF, an alkaliphilic and metal-reducing bacterium isolated from borax-contaminated leachate ponds.</title>
        <authorList>
            <person name="Hwang C."/>
            <person name="Copeland A."/>
            <person name="Lucas S."/>
            <person name="Lapidus A."/>
            <person name="Barry K."/>
            <person name="Detter J.C."/>
            <person name="Glavina Del Rio T."/>
            <person name="Hammon N."/>
            <person name="Israni S."/>
            <person name="Dalin E."/>
            <person name="Tice H."/>
            <person name="Pitluck S."/>
            <person name="Chertkov O."/>
            <person name="Brettin T."/>
            <person name="Bruce D."/>
            <person name="Han C."/>
            <person name="Schmutz J."/>
            <person name="Larimer F."/>
            <person name="Land M.L."/>
            <person name="Hauser L."/>
            <person name="Kyrpides N."/>
            <person name="Mikhailova N."/>
            <person name="Ye Q."/>
            <person name="Zhou J."/>
            <person name="Richardson P."/>
            <person name="Fields M.W."/>
        </authorList>
    </citation>
    <scope>NUCLEOTIDE SEQUENCE [LARGE SCALE GENOMIC DNA]</scope>
    <source>
        <strain evidence="2">QYMF</strain>
    </source>
</reference>
<organism evidence="1 2">
    <name type="scientific">Alkaliphilus metalliredigens (strain QYMF)</name>
    <dbReference type="NCBI Taxonomy" id="293826"/>
    <lineage>
        <taxon>Bacteria</taxon>
        <taxon>Bacillati</taxon>
        <taxon>Bacillota</taxon>
        <taxon>Clostridia</taxon>
        <taxon>Peptostreptococcales</taxon>
        <taxon>Natronincolaceae</taxon>
        <taxon>Alkaliphilus</taxon>
    </lineage>
</organism>
<gene>
    <name evidence="1" type="ordered locus">Amet_1208</name>
</gene>
<dbReference type="HOGENOM" id="CLU_1536891_0_0_9"/>